<dbReference type="InterPro" id="IPR019519">
    <property type="entry name" value="Elp5"/>
</dbReference>
<dbReference type="InterPro" id="IPR027417">
    <property type="entry name" value="P-loop_NTPase"/>
</dbReference>
<proteinExistence type="inferred from homology"/>
<comment type="similarity">
    <text evidence="4">Belongs to the ELP5 family.</text>
</comment>
<evidence type="ECO:0000256" key="5">
    <source>
        <dbReference type="ARBA" id="ARBA00020264"/>
    </source>
</evidence>
<comment type="pathway">
    <text evidence="3">tRNA modification; 5-methoxycarbonylmethyl-2-thiouridine-tRNA biosynthesis.</text>
</comment>
<evidence type="ECO:0000256" key="9">
    <source>
        <dbReference type="SAM" id="MobiDB-lite"/>
    </source>
</evidence>
<evidence type="ECO:0000256" key="1">
    <source>
        <dbReference type="ARBA" id="ARBA00004123"/>
    </source>
</evidence>
<evidence type="ECO:0000256" key="6">
    <source>
        <dbReference type="ARBA" id="ARBA00022490"/>
    </source>
</evidence>
<comment type="caution">
    <text evidence="10">The sequence shown here is derived from an EMBL/GenBank/DDBJ whole genome shotgun (WGS) entry which is preliminary data.</text>
</comment>
<accession>A0ABR3YUY9</accession>
<name>A0ABR3YUY9_9PEZI</name>
<evidence type="ECO:0000256" key="8">
    <source>
        <dbReference type="ARBA" id="ARBA00023242"/>
    </source>
</evidence>
<comment type="subcellular location">
    <subcellularLocation>
        <location evidence="2">Cytoplasm</location>
    </subcellularLocation>
    <subcellularLocation>
        <location evidence="1">Nucleus</location>
    </subcellularLocation>
</comment>
<sequence length="365" mass="39292">MAPSAKDHHRSKSLLLLQKLLNLRDGASPLTLVVDSLEQTAGPVLREFAARAKISQAKVIFVSFTTLKKPPYAHAFVPAWGCQFTTLQPRILAHCPAINKAAVKAKTQQRAIIIVDSLNAMINNDAAAAVAFLSSLITPTASLVGVYHSDAPTRMPLAHCEYAPQPIAVLTHLATAILRLRPLAQEVACAAARDRALVEPEFGLREGKEGVLLGLRDYASAGVAVVGSGQATVSGSPTPTGCAVGTVMEMELRRKSGRQVSETFVLCPRDAKDPRASSGLGMLVLRDEHPLLVRRGASENEDETNGDEVPQSTFSMGLTDKQKRDRSDIVLPYFDAQIDVGGGEGGRILYDMGREDDFDEEEDEI</sequence>
<keyword evidence="11" id="KW-1185">Reference proteome</keyword>
<dbReference type="EMBL" id="JAWDJO010000138">
    <property type="protein sequence ID" value="KAL1892141.1"/>
    <property type="molecule type" value="Genomic_DNA"/>
</dbReference>
<dbReference type="Pfam" id="PF10483">
    <property type="entry name" value="Elong_Iki1"/>
    <property type="match status" value="1"/>
</dbReference>
<dbReference type="CDD" id="cd19496">
    <property type="entry name" value="Elp5"/>
    <property type="match status" value="1"/>
</dbReference>
<evidence type="ECO:0000256" key="4">
    <source>
        <dbReference type="ARBA" id="ARBA00009567"/>
    </source>
</evidence>
<dbReference type="PANTHER" id="PTHR15641">
    <property type="entry name" value="ELONGATOR COMPLEX PROTEIN 5"/>
    <property type="match status" value="1"/>
</dbReference>
<feature type="region of interest" description="Disordered" evidence="9">
    <location>
        <begin position="294"/>
        <end position="321"/>
    </location>
</feature>
<organism evidence="10 11">
    <name type="scientific">Ceratocystis pirilliformis</name>
    <dbReference type="NCBI Taxonomy" id="259994"/>
    <lineage>
        <taxon>Eukaryota</taxon>
        <taxon>Fungi</taxon>
        <taxon>Dikarya</taxon>
        <taxon>Ascomycota</taxon>
        <taxon>Pezizomycotina</taxon>
        <taxon>Sordariomycetes</taxon>
        <taxon>Hypocreomycetidae</taxon>
        <taxon>Microascales</taxon>
        <taxon>Ceratocystidaceae</taxon>
        <taxon>Ceratocystis</taxon>
    </lineage>
</organism>
<dbReference type="Proteomes" id="UP001583280">
    <property type="component" value="Unassembled WGS sequence"/>
</dbReference>
<dbReference type="Gene3D" id="3.40.50.300">
    <property type="entry name" value="P-loop containing nucleotide triphosphate hydrolases"/>
    <property type="match status" value="1"/>
</dbReference>
<keyword evidence="6" id="KW-0963">Cytoplasm</keyword>
<keyword evidence="8" id="KW-0539">Nucleus</keyword>
<evidence type="ECO:0000256" key="7">
    <source>
        <dbReference type="ARBA" id="ARBA00022694"/>
    </source>
</evidence>
<evidence type="ECO:0000313" key="10">
    <source>
        <dbReference type="EMBL" id="KAL1892141.1"/>
    </source>
</evidence>
<gene>
    <name evidence="10" type="ORF">Cpir12675_004691</name>
</gene>
<reference evidence="10 11" key="1">
    <citation type="journal article" date="2024" name="IMA Fungus">
        <title>IMA Genome - F19 : A genome assembly and annotation guide to empower mycologists, including annotated draft genome sequences of Ceratocystis pirilliformis, Diaporthe australafricana, Fusarium ophioides, Paecilomyces lecythidis, and Sporothrix stenoceras.</title>
        <authorList>
            <person name="Aylward J."/>
            <person name="Wilson A.M."/>
            <person name="Visagie C.M."/>
            <person name="Spraker J."/>
            <person name="Barnes I."/>
            <person name="Buitendag C."/>
            <person name="Ceriani C."/>
            <person name="Del Mar Angel L."/>
            <person name="du Plessis D."/>
            <person name="Fuchs T."/>
            <person name="Gasser K."/>
            <person name="Kramer D."/>
            <person name="Li W."/>
            <person name="Munsamy K."/>
            <person name="Piso A."/>
            <person name="Price J.L."/>
            <person name="Sonnekus B."/>
            <person name="Thomas C."/>
            <person name="van der Nest A."/>
            <person name="van Dijk A."/>
            <person name="van Heerden A."/>
            <person name="van Vuuren N."/>
            <person name="Yilmaz N."/>
            <person name="Duong T.A."/>
            <person name="van der Merwe N.A."/>
            <person name="Wingfield M.J."/>
            <person name="Wingfield B.D."/>
        </authorList>
    </citation>
    <scope>NUCLEOTIDE SEQUENCE [LARGE SCALE GENOMIC DNA]</scope>
    <source>
        <strain evidence="10 11">CMW 12675</strain>
    </source>
</reference>
<evidence type="ECO:0000256" key="2">
    <source>
        <dbReference type="ARBA" id="ARBA00004496"/>
    </source>
</evidence>
<dbReference type="PANTHER" id="PTHR15641:SF1">
    <property type="entry name" value="ELONGATOR COMPLEX PROTEIN 5"/>
    <property type="match status" value="1"/>
</dbReference>
<evidence type="ECO:0000256" key="3">
    <source>
        <dbReference type="ARBA" id="ARBA00005043"/>
    </source>
</evidence>
<protein>
    <recommendedName>
        <fullName evidence="5">Elongator complex protein 5</fullName>
    </recommendedName>
</protein>
<evidence type="ECO:0000313" key="11">
    <source>
        <dbReference type="Proteomes" id="UP001583280"/>
    </source>
</evidence>
<keyword evidence="7" id="KW-0819">tRNA processing</keyword>